<keyword evidence="6 7" id="KW-0472">Membrane</keyword>
<keyword evidence="2 7" id="KW-0813">Transport</keyword>
<dbReference type="AlphaFoldDB" id="A0A235BYA7"/>
<dbReference type="PANTHER" id="PTHR30193">
    <property type="entry name" value="ABC TRANSPORTER PERMEASE PROTEIN"/>
    <property type="match status" value="1"/>
</dbReference>
<evidence type="ECO:0000256" key="3">
    <source>
        <dbReference type="ARBA" id="ARBA00022475"/>
    </source>
</evidence>
<evidence type="ECO:0000256" key="6">
    <source>
        <dbReference type="ARBA" id="ARBA00023136"/>
    </source>
</evidence>
<feature type="domain" description="ABC transmembrane type-1" evidence="8">
    <location>
        <begin position="65"/>
        <end position="279"/>
    </location>
</feature>
<dbReference type="SUPFAM" id="SSF161098">
    <property type="entry name" value="MetI-like"/>
    <property type="match status" value="1"/>
</dbReference>
<evidence type="ECO:0000259" key="8">
    <source>
        <dbReference type="PROSITE" id="PS50928"/>
    </source>
</evidence>
<dbReference type="InterPro" id="IPR000515">
    <property type="entry name" value="MetI-like"/>
</dbReference>
<dbReference type="Proteomes" id="UP000215215">
    <property type="component" value="Unassembled WGS sequence"/>
</dbReference>
<feature type="transmembrane region" description="Helical" evidence="7">
    <location>
        <begin position="205"/>
        <end position="224"/>
    </location>
</feature>
<feature type="transmembrane region" description="Helical" evidence="7">
    <location>
        <begin position="12"/>
        <end position="33"/>
    </location>
</feature>
<dbReference type="CDD" id="cd06261">
    <property type="entry name" value="TM_PBP2"/>
    <property type="match status" value="1"/>
</dbReference>
<comment type="subcellular location">
    <subcellularLocation>
        <location evidence="1 7">Cell membrane</location>
        <topology evidence="1 7">Multi-pass membrane protein</topology>
    </subcellularLocation>
</comment>
<sequence length="289" mass="33074">MSIKRYSIPFLFIAPSLLLFFVFCFIPIIVAFFTSLTDWGLGGASFVGFRNYVELAGDPLFLRSLKNTLYFTFVGMPLSVLSGLVAAILLNSSLVKLKTLFRTGFFLPVVTNLVACGVVWRWLYNPQYGVIKWFFELFKISSPNWLGDPRWAMPSIILMATWRNFGYSMVIFLAGLQSIPRRFYEAATVDGADSFRSFIHVTLPLLKPTTVFVCIITTIGYFQLFAEPYVMTNQGGPVNSTLSIVLYLYKNGFKFFRFGYASAIAYVLFFIIFIFSLFQLRFIRHTVEY</sequence>
<dbReference type="PANTHER" id="PTHR30193:SF37">
    <property type="entry name" value="INNER MEMBRANE ABC TRANSPORTER PERMEASE PROTEIN YCJO"/>
    <property type="match status" value="1"/>
</dbReference>
<evidence type="ECO:0000256" key="4">
    <source>
        <dbReference type="ARBA" id="ARBA00022692"/>
    </source>
</evidence>
<keyword evidence="3" id="KW-1003">Cell membrane</keyword>
<feature type="transmembrane region" description="Helical" evidence="7">
    <location>
        <begin position="69"/>
        <end position="91"/>
    </location>
</feature>
<feature type="transmembrane region" description="Helical" evidence="7">
    <location>
        <begin position="103"/>
        <end position="123"/>
    </location>
</feature>
<feature type="transmembrane region" description="Helical" evidence="7">
    <location>
        <begin position="151"/>
        <end position="174"/>
    </location>
</feature>
<dbReference type="Gene3D" id="1.10.3720.10">
    <property type="entry name" value="MetI-like"/>
    <property type="match status" value="1"/>
</dbReference>
<protein>
    <submittedName>
        <fullName evidence="9">Sugar ABC transporter permease</fullName>
    </submittedName>
</protein>
<comment type="caution">
    <text evidence="9">The sequence shown here is derived from an EMBL/GenBank/DDBJ whole genome shotgun (WGS) entry which is preliminary data.</text>
</comment>
<evidence type="ECO:0000313" key="9">
    <source>
        <dbReference type="EMBL" id="OYD16777.1"/>
    </source>
</evidence>
<organism evidence="9 10">
    <name type="scientific">candidate division WOR-3 bacterium JGI_Cruoil_03_44_89</name>
    <dbReference type="NCBI Taxonomy" id="1973748"/>
    <lineage>
        <taxon>Bacteria</taxon>
        <taxon>Bacteria division WOR-3</taxon>
    </lineage>
</organism>
<evidence type="ECO:0000256" key="7">
    <source>
        <dbReference type="RuleBase" id="RU363032"/>
    </source>
</evidence>
<evidence type="ECO:0000313" key="10">
    <source>
        <dbReference type="Proteomes" id="UP000215215"/>
    </source>
</evidence>
<dbReference type="Pfam" id="PF00528">
    <property type="entry name" value="BPD_transp_1"/>
    <property type="match status" value="1"/>
</dbReference>
<dbReference type="GO" id="GO:0055085">
    <property type="term" value="P:transmembrane transport"/>
    <property type="evidence" value="ECO:0007669"/>
    <property type="project" value="InterPro"/>
</dbReference>
<evidence type="ECO:0000256" key="5">
    <source>
        <dbReference type="ARBA" id="ARBA00022989"/>
    </source>
</evidence>
<accession>A0A235BYA7</accession>
<keyword evidence="4 7" id="KW-0812">Transmembrane</keyword>
<evidence type="ECO:0000256" key="2">
    <source>
        <dbReference type="ARBA" id="ARBA00022448"/>
    </source>
</evidence>
<dbReference type="PROSITE" id="PS50928">
    <property type="entry name" value="ABC_TM1"/>
    <property type="match status" value="1"/>
</dbReference>
<dbReference type="InterPro" id="IPR051393">
    <property type="entry name" value="ABC_transporter_permease"/>
</dbReference>
<gene>
    <name evidence="9" type="ORF">CH333_02690</name>
</gene>
<feature type="transmembrane region" description="Helical" evidence="7">
    <location>
        <begin position="258"/>
        <end position="278"/>
    </location>
</feature>
<evidence type="ECO:0000256" key="1">
    <source>
        <dbReference type="ARBA" id="ARBA00004651"/>
    </source>
</evidence>
<name>A0A235BYA7_UNCW3</name>
<keyword evidence="5 7" id="KW-1133">Transmembrane helix</keyword>
<dbReference type="InterPro" id="IPR035906">
    <property type="entry name" value="MetI-like_sf"/>
</dbReference>
<proteinExistence type="inferred from homology"/>
<comment type="similarity">
    <text evidence="7">Belongs to the binding-protein-dependent transport system permease family.</text>
</comment>
<reference evidence="9 10" key="1">
    <citation type="submission" date="2017-07" db="EMBL/GenBank/DDBJ databases">
        <title>Recovery of genomes from metagenomes via a dereplication, aggregation, and scoring strategy.</title>
        <authorList>
            <person name="Sieber C.M."/>
            <person name="Probst A.J."/>
            <person name="Sharrar A."/>
            <person name="Thomas B.C."/>
            <person name="Hess M."/>
            <person name="Tringe S.G."/>
            <person name="Banfield J.F."/>
        </authorList>
    </citation>
    <scope>NUCLEOTIDE SEQUENCE [LARGE SCALE GENOMIC DNA]</scope>
    <source>
        <strain evidence="9">JGI_Cruoil_03_44_89</strain>
    </source>
</reference>
<dbReference type="GO" id="GO:0005886">
    <property type="term" value="C:plasma membrane"/>
    <property type="evidence" value="ECO:0007669"/>
    <property type="project" value="UniProtKB-SubCell"/>
</dbReference>
<dbReference type="EMBL" id="NOZQ01000051">
    <property type="protein sequence ID" value="OYD16777.1"/>
    <property type="molecule type" value="Genomic_DNA"/>
</dbReference>